<comment type="caution">
    <text evidence="1">The sequence shown here is derived from an EMBL/GenBank/DDBJ whole genome shotgun (WGS) entry which is preliminary data.</text>
</comment>
<gene>
    <name evidence="1" type="ORF">PROFUN_02594</name>
</gene>
<organism evidence="1 2">
    <name type="scientific">Planoprotostelium fungivorum</name>
    <dbReference type="NCBI Taxonomy" id="1890364"/>
    <lineage>
        <taxon>Eukaryota</taxon>
        <taxon>Amoebozoa</taxon>
        <taxon>Evosea</taxon>
        <taxon>Variosea</taxon>
        <taxon>Cavosteliida</taxon>
        <taxon>Cavosteliaceae</taxon>
        <taxon>Planoprotostelium</taxon>
    </lineage>
</organism>
<keyword evidence="2" id="KW-1185">Reference proteome</keyword>
<reference evidence="1 2" key="1">
    <citation type="journal article" date="2018" name="Genome Biol. Evol.">
        <title>Multiple Roots of Fruiting Body Formation in Amoebozoa.</title>
        <authorList>
            <person name="Hillmann F."/>
            <person name="Forbes G."/>
            <person name="Novohradska S."/>
            <person name="Ferling I."/>
            <person name="Riege K."/>
            <person name="Groth M."/>
            <person name="Westermann M."/>
            <person name="Marz M."/>
            <person name="Spaller T."/>
            <person name="Winckler T."/>
            <person name="Schaap P."/>
            <person name="Glockner G."/>
        </authorList>
    </citation>
    <scope>NUCLEOTIDE SEQUENCE [LARGE SCALE GENOMIC DNA]</scope>
    <source>
        <strain evidence="1 2">Jena</strain>
    </source>
</reference>
<dbReference type="InParanoid" id="A0A2P6MPH1"/>
<evidence type="ECO:0000313" key="2">
    <source>
        <dbReference type="Proteomes" id="UP000241769"/>
    </source>
</evidence>
<dbReference type="AlphaFoldDB" id="A0A2P6MPH1"/>
<proteinExistence type="predicted"/>
<dbReference type="Proteomes" id="UP000241769">
    <property type="component" value="Unassembled WGS sequence"/>
</dbReference>
<dbReference type="EMBL" id="MDYQ01000599">
    <property type="protein sequence ID" value="PRP73585.1"/>
    <property type="molecule type" value="Genomic_DNA"/>
</dbReference>
<evidence type="ECO:0000313" key="1">
    <source>
        <dbReference type="EMBL" id="PRP73585.1"/>
    </source>
</evidence>
<sequence>MLTPLTPLTPGLQCGDQHSDSGMKYEMIIFAFATANGLRYSSIERSSKSSRSFVCQSGQCVSHDTPRNVCKENQTEDTQLVSYVDYP</sequence>
<name>A0A2P6MPH1_9EUKA</name>
<protein>
    <submittedName>
        <fullName evidence="1">Uncharacterized protein</fullName>
    </submittedName>
</protein>
<accession>A0A2P6MPH1</accession>